<evidence type="ECO:0000256" key="10">
    <source>
        <dbReference type="ARBA" id="ARBA00048679"/>
    </source>
</evidence>
<evidence type="ECO:0000256" key="11">
    <source>
        <dbReference type="SAM" id="MobiDB-lite"/>
    </source>
</evidence>
<dbReference type="InterPro" id="IPR032675">
    <property type="entry name" value="LRR_dom_sf"/>
</dbReference>
<keyword evidence="2" id="KW-0723">Serine/threonine-protein kinase</keyword>
<proteinExistence type="predicted"/>
<dbReference type="Gene3D" id="3.80.10.10">
    <property type="entry name" value="Ribonuclease Inhibitor"/>
    <property type="match status" value="2"/>
</dbReference>
<evidence type="ECO:0000313" key="15">
    <source>
        <dbReference type="Proteomes" id="UP000007799"/>
    </source>
</evidence>
<accession>F2UKT0</accession>
<dbReference type="SUPFAM" id="SSF52058">
    <property type="entry name" value="L domain-like"/>
    <property type="match status" value="2"/>
</dbReference>
<feature type="region of interest" description="Disordered" evidence="11">
    <location>
        <begin position="177"/>
        <end position="279"/>
    </location>
</feature>
<keyword evidence="5" id="KW-0677">Repeat</keyword>
<dbReference type="InterPro" id="IPR051420">
    <property type="entry name" value="Ser_Thr_Kinases_DiverseReg"/>
</dbReference>
<gene>
    <name evidence="14" type="ORF">PTSG_08820</name>
</gene>
<protein>
    <recommendedName>
        <fullName evidence="1">non-specific serine/threonine protein kinase</fullName>
        <ecNumber evidence="1">2.7.11.1</ecNumber>
    </recommendedName>
</protein>
<evidence type="ECO:0000259" key="13">
    <source>
        <dbReference type="PROSITE" id="PS50011"/>
    </source>
</evidence>
<name>F2UKT0_SALR5</name>
<dbReference type="InterPro" id="IPR001611">
    <property type="entry name" value="Leu-rich_rpt"/>
</dbReference>
<keyword evidence="8" id="KW-0067">ATP-binding</keyword>
<feature type="region of interest" description="Disordered" evidence="11">
    <location>
        <begin position="116"/>
        <end position="138"/>
    </location>
</feature>
<evidence type="ECO:0000256" key="7">
    <source>
        <dbReference type="ARBA" id="ARBA00022777"/>
    </source>
</evidence>
<dbReference type="EC" id="2.7.11.1" evidence="1"/>
<dbReference type="GO" id="GO:0005524">
    <property type="term" value="F:ATP binding"/>
    <property type="evidence" value="ECO:0007669"/>
    <property type="project" value="UniProtKB-KW"/>
</dbReference>
<dbReference type="SMART" id="SM00220">
    <property type="entry name" value="S_TKc"/>
    <property type="match status" value="1"/>
</dbReference>
<keyword evidence="4" id="KW-0808">Transferase</keyword>
<dbReference type="STRING" id="946362.F2UKT0"/>
<dbReference type="KEGG" id="sre:PTSG_08820"/>
<evidence type="ECO:0000256" key="5">
    <source>
        <dbReference type="ARBA" id="ARBA00022737"/>
    </source>
</evidence>
<dbReference type="GO" id="GO:0004674">
    <property type="term" value="F:protein serine/threonine kinase activity"/>
    <property type="evidence" value="ECO:0007669"/>
    <property type="project" value="UniProtKB-KW"/>
</dbReference>
<dbReference type="eggNOG" id="KOG0192">
    <property type="taxonomic scope" value="Eukaryota"/>
</dbReference>
<comment type="catalytic activity">
    <reaction evidence="9">
        <text>L-threonyl-[protein] + ATP = O-phospho-L-threonyl-[protein] + ADP + H(+)</text>
        <dbReference type="Rhea" id="RHEA:46608"/>
        <dbReference type="Rhea" id="RHEA-COMP:11060"/>
        <dbReference type="Rhea" id="RHEA-COMP:11605"/>
        <dbReference type="ChEBI" id="CHEBI:15378"/>
        <dbReference type="ChEBI" id="CHEBI:30013"/>
        <dbReference type="ChEBI" id="CHEBI:30616"/>
        <dbReference type="ChEBI" id="CHEBI:61977"/>
        <dbReference type="ChEBI" id="CHEBI:456216"/>
        <dbReference type="EC" id="2.7.11.1"/>
    </reaction>
</comment>
<keyword evidence="15" id="KW-1185">Reference proteome</keyword>
<dbReference type="SUPFAM" id="SSF56112">
    <property type="entry name" value="Protein kinase-like (PK-like)"/>
    <property type="match status" value="1"/>
</dbReference>
<keyword evidence="12" id="KW-0732">Signal</keyword>
<evidence type="ECO:0000256" key="6">
    <source>
        <dbReference type="ARBA" id="ARBA00022741"/>
    </source>
</evidence>
<dbReference type="Proteomes" id="UP000007799">
    <property type="component" value="Unassembled WGS sequence"/>
</dbReference>
<evidence type="ECO:0000256" key="12">
    <source>
        <dbReference type="SAM" id="SignalP"/>
    </source>
</evidence>
<evidence type="ECO:0000256" key="1">
    <source>
        <dbReference type="ARBA" id="ARBA00012513"/>
    </source>
</evidence>
<dbReference type="PANTHER" id="PTHR48005:SF13">
    <property type="entry name" value="SERINE_THREONINE-PROTEIN KINASE DDB_G0278509-RELATED"/>
    <property type="match status" value="1"/>
</dbReference>
<keyword evidence="3" id="KW-0433">Leucine-rich repeat</keyword>
<dbReference type="Pfam" id="PF00069">
    <property type="entry name" value="Pkinase"/>
    <property type="match status" value="1"/>
</dbReference>
<dbReference type="RefSeq" id="XP_004990205.1">
    <property type="nucleotide sequence ID" value="XM_004990148.1"/>
</dbReference>
<evidence type="ECO:0000256" key="8">
    <source>
        <dbReference type="ARBA" id="ARBA00022840"/>
    </source>
</evidence>
<evidence type="ECO:0000256" key="9">
    <source>
        <dbReference type="ARBA" id="ARBA00047899"/>
    </source>
</evidence>
<feature type="compositionally biased region" description="Basic and acidic residues" evidence="11">
    <location>
        <begin position="183"/>
        <end position="196"/>
    </location>
</feature>
<evidence type="ECO:0000256" key="2">
    <source>
        <dbReference type="ARBA" id="ARBA00022527"/>
    </source>
</evidence>
<dbReference type="PROSITE" id="PS50011">
    <property type="entry name" value="PROTEIN_KINASE_DOM"/>
    <property type="match status" value="1"/>
</dbReference>
<dbReference type="InParanoid" id="F2UKT0"/>
<dbReference type="SMART" id="SM00369">
    <property type="entry name" value="LRR_TYP"/>
    <property type="match status" value="10"/>
</dbReference>
<feature type="domain" description="Protein kinase" evidence="13">
    <location>
        <begin position="1123"/>
        <end position="1456"/>
    </location>
</feature>
<dbReference type="eggNOG" id="KOG4641">
    <property type="taxonomic scope" value="Eukaryota"/>
</dbReference>
<evidence type="ECO:0000256" key="4">
    <source>
        <dbReference type="ARBA" id="ARBA00022679"/>
    </source>
</evidence>
<comment type="catalytic activity">
    <reaction evidence="10">
        <text>L-seryl-[protein] + ATP = O-phospho-L-seryl-[protein] + ADP + H(+)</text>
        <dbReference type="Rhea" id="RHEA:17989"/>
        <dbReference type="Rhea" id="RHEA-COMP:9863"/>
        <dbReference type="Rhea" id="RHEA-COMP:11604"/>
        <dbReference type="ChEBI" id="CHEBI:15378"/>
        <dbReference type="ChEBI" id="CHEBI:29999"/>
        <dbReference type="ChEBI" id="CHEBI:30616"/>
        <dbReference type="ChEBI" id="CHEBI:83421"/>
        <dbReference type="ChEBI" id="CHEBI:456216"/>
        <dbReference type="EC" id="2.7.11.1"/>
    </reaction>
</comment>
<keyword evidence="7 14" id="KW-0418">Kinase</keyword>
<sequence>MPASKKLLLALFCLLLVVAAATAQHLSFPASVDKPSSPVVPQLPQFHAHREREAQADPGLRRLSQGEEPAHAIFDGICTENEAEDSPASPLSVLRVGCDRHARLCGRARHALARLSSANQAQGPKNARPGAEEEDGDWLVTPTPKAVKRAHDEELAALQDIVAAFCNPVLLNTRRTLQPDAGDGLRPRMDTSKESTADTDGNLNPVPGKGNGVADRQDWNHLHHQKHRRALNESTPSSSASTSHTTSATPATTTAATPAATPVTTTPATQARSRQPRGDTLECSLQRVVGDLCVLQSTLIDHPRLVLTVKDATKASEDLAVFNTSHNPIRILSETVATHHLILRGEDPAQNELSTDVVRTILELGNWSSVATITLQQLVTDTFFLSTLNPLTNLTAIEIKDSSVVQLNTSANGAPFARAPFLQSLTVSHSRLRHVAAETVFHDMDALTHVRLDNNQITIVDASMFAPLTKVEELVLLYNHLTSVHEDAFVSNAALKTLTLHGNDITELKPGLLQTLTQLRKLDIGGNPIQYLRDDFFLHQTQLRELNLTFLQLSTVSTDLLAHATNLRELSLFRGTLKTIEAEAFAGLTNLERLDLSRNELTELSSAWFGTGLRRLTRIEITENKIECINDSLLDSLPALEVLYLQANALTKLSHKLLSNHENLRIFDVSDNNVQAVEKGSFVNVPSLLHFSLANNRVEKFDLPDTLAQLKSLRLNGNPIKHVPNFERLVDLEELFFNNHHIKHLDISPLLALTNLTRLEVSPAPELMGKATISIGESVTVPPMLRFVDVRNVDVEQLATRLLSQRRTSGIMLESLGLGWPGMNESTVPLKAICGALAPSVSTLQLTGTSYTRLDLCPDRQFNNVLLQDNTMLREGAVFSPLQHLNLSGSTSLTQFEAPSVEVLDISKTQFPVSRGLCRAWGSRVVVARDWMNKDAQSQERTHSLLRRCLSFSDIELLDLSDNEWINSPKFIEAPTAYLTALASEGVQDLNFVNLDNSKAIPILQLANTAITCKLRVSARRTRLLSHLTALQDRTTYQFKCSCAGGYRNVDGKCKPRKDTVTIVLATLAAVLGVQGLAYAVHRAYRDHRRLRVDNALKEQLLEEKDAEVLALKAVWEIEFSELQLLRVVASGGFGEVWEGQWDAVHVAVKIPRQAILLLDDGASMQDFEKEVEFLQRTRHPNLVRFFGAGQQPGTGVPFLVIEFVQLGSLRQLLEDGGLAAALRHFNATDTQDSEHGLAQHDEADGCVFVRSLTLQSLKLRLAQDVASGMAFIHKLGQLHRDLKSGNVLVSTSLRAKITDFGTITQRITAKRVAPLRGQHHDDQKEVPGDVVYDRQLCTQTLSRVVNHTIAVGTPMYMAPEVLDGGKYDGKADVFSFGVLLWEIEMEHVPDLIEQEVGPNFAGPMMARLFTLLSQGKRLNFDAKGSTPTWYQSLAQECMAQYPSQRPTFAQIHPRLVSLATRSTSVTSSSNVASNQPM</sequence>
<dbReference type="InterPro" id="IPR003591">
    <property type="entry name" value="Leu-rich_rpt_typical-subtyp"/>
</dbReference>
<dbReference type="Gene3D" id="3.30.200.20">
    <property type="entry name" value="Phosphorylase Kinase, domain 1"/>
    <property type="match status" value="1"/>
</dbReference>
<dbReference type="GeneID" id="16070758"/>
<dbReference type="InterPro" id="IPR011009">
    <property type="entry name" value="Kinase-like_dom_sf"/>
</dbReference>
<organism evidence="15">
    <name type="scientific">Salpingoeca rosetta (strain ATCC 50818 / BSB-021)</name>
    <dbReference type="NCBI Taxonomy" id="946362"/>
    <lineage>
        <taxon>Eukaryota</taxon>
        <taxon>Choanoflagellata</taxon>
        <taxon>Craspedida</taxon>
        <taxon>Salpingoecidae</taxon>
        <taxon>Salpingoeca</taxon>
    </lineage>
</organism>
<dbReference type="InterPro" id="IPR000719">
    <property type="entry name" value="Prot_kinase_dom"/>
</dbReference>
<evidence type="ECO:0000256" key="3">
    <source>
        <dbReference type="ARBA" id="ARBA00022614"/>
    </source>
</evidence>
<dbReference type="Gene3D" id="1.10.510.10">
    <property type="entry name" value="Transferase(Phosphotransferase) domain 1"/>
    <property type="match status" value="1"/>
</dbReference>
<feature type="compositionally biased region" description="Low complexity" evidence="11">
    <location>
        <begin position="234"/>
        <end position="269"/>
    </location>
</feature>
<feature type="signal peptide" evidence="12">
    <location>
        <begin position="1"/>
        <end position="23"/>
    </location>
</feature>
<dbReference type="PROSITE" id="PS51450">
    <property type="entry name" value="LRR"/>
    <property type="match status" value="2"/>
</dbReference>
<feature type="chain" id="PRO_5003290763" description="non-specific serine/threonine protein kinase" evidence="12">
    <location>
        <begin position="24"/>
        <end position="1478"/>
    </location>
</feature>
<reference evidence="14" key="1">
    <citation type="submission" date="2009-08" db="EMBL/GenBank/DDBJ databases">
        <title>Annotation of Salpingoeca rosetta.</title>
        <authorList>
            <consortium name="The Broad Institute Genome Sequencing Platform"/>
            <person name="Russ C."/>
            <person name="Cuomo C."/>
            <person name="Burger G."/>
            <person name="Gray M.W."/>
            <person name="Holland P.W.H."/>
            <person name="King N."/>
            <person name="Lang F.B.F."/>
            <person name="Roger A.J."/>
            <person name="Ruiz-Trillo I."/>
            <person name="Young S.K."/>
            <person name="Zeng Q."/>
            <person name="Gargeya S."/>
            <person name="Alvarado L."/>
            <person name="Berlin A."/>
            <person name="Chapman S.B."/>
            <person name="Chen Z."/>
            <person name="Freedman E."/>
            <person name="Gellesch M."/>
            <person name="Goldberg J."/>
            <person name="Griggs A."/>
            <person name="Gujja S."/>
            <person name="Heilman E."/>
            <person name="Heiman D."/>
            <person name="Howarth C."/>
            <person name="Mehta T."/>
            <person name="Neiman D."/>
            <person name="Pearson M."/>
            <person name="Roberts A."/>
            <person name="Saif S."/>
            <person name="Shea T."/>
            <person name="Shenoy N."/>
            <person name="Sisk P."/>
            <person name="Stolte C."/>
            <person name="Sykes S."/>
            <person name="White J."/>
            <person name="Yandava C."/>
            <person name="Haas B."/>
            <person name="Nusbaum C."/>
            <person name="Birren B."/>
        </authorList>
    </citation>
    <scope>NUCLEOTIDE SEQUENCE [LARGE SCALE GENOMIC DNA]</scope>
    <source>
        <strain evidence="14">ATCC 50818</strain>
    </source>
</reference>
<evidence type="ECO:0000313" key="14">
    <source>
        <dbReference type="EMBL" id="EGD77729.1"/>
    </source>
</evidence>
<dbReference type="OrthoDB" id="1055097at2759"/>
<dbReference type="EMBL" id="GL832979">
    <property type="protein sequence ID" value="EGD77729.1"/>
    <property type="molecule type" value="Genomic_DNA"/>
</dbReference>
<keyword evidence="6" id="KW-0547">Nucleotide-binding</keyword>
<dbReference type="PANTHER" id="PTHR48005">
    <property type="entry name" value="LEUCINE RICH REPEAT KINASE 2"/>
    <property type="match status" value="1"/>
</dbReference>
<dbReference type="Pfam" id="PF13855">
    <property type="entry name" value="LRR_8"/>
    <property type="match status" value="3"/>
</dbReference>